<gene>
    <name evidence="3" type="ORF">JQS30_03165</name>
</gene>
<evidence type="ECO:0000313" key="4">
    <source>
        <dbReference type="Proteomes" id="UP000662939"/>
    </source>
</evidence>
<dbReference type="Proteomes" id="UP000662939">
    <property type="component" value="Chromosome"/>
</dbReference>
<name>A0A895XUN6_9ACTN</name>
<evidence type="ECO:0000256" key="1">
    <source>
        <dbReference type="SAM" id="Phobius"/>
    </source>
</evidence>
<feature type="transmembrane region" description="Helical" evidence="1">
    <location>
        <begin position="69"/>
        <end position="94"/>
    </location>
</feature>
<evidence type="ECO:0000313" key="3">
    <source>
        <dbReference type="EMBL" id="QSB05940.1"/>
    </source>
</evidence>
<keyword evidence="1" id="KW-0472">Membrane</keyword>
<keyword evidence="4" id="KW-1185">Reference proteome</keyword>
<dbReference type="InterPro" id="IPR025403">
    <property type="entry name" value="TgpA-like_C"/>
</dbReference>
<dbReference type="EMBL" id="CP070496">
    <property type="protein sequence ID" value="QSB05940.1"/>
    <property type="molecule type" value="Genomic_DNA"/>
</dbReference>
<keyword evidence="1" id="KW-1133">Transmembrane helix</keyword>
<feature type="domain" description="Protein-glutamine gamma-glutamyltransferase-like C-terminal" evidence="2">
    <location>
        <begin position="150"/>
        <end position="219"/>
    </location>
</feature>
<evidence type="ECO:0000259" key="2">
    <source>
        <dbReference type="Pfam" id="PF13559"/>
    </source>
</evidence>
<protein>
    <submittedName>
        <fullName evidence="3">DUF4129 domain-containing protein</fullName>
    </submittedName>
</protein>
<proteinExistence type="predicted"/>
<sequence>MRRRPWVLLTLLLVLLAGYSAASGGFSHRESVHETTEYVDFEEEERDEEDLELLGEAPEQWGALDLPPYFHYLLVGTTVFLSVLTILLILVAVLRAASDLARIFNARRNRQKVVATSDEHADIGTIRQAVAESLRRIDLGDSPREAIFACWLSLEEAADRIRVERKPSDTPGAFVTRLLDRADVDARSIRELYEVYLTARYSPHDITDSDVARARRTLRAISEQLGRTVNR</sequence>
<dbReference type="RefSeq" id="WP_213171951.1">
    <property type="nucleotide sequence ID" value="NZ_CP070496.1"/>
</dbReference>
<dbReference type="AlphaFoldDB" id="A0A895XUN6"/>
<accession>A0A895XUN6</accession>
<organism evidence="3 4">
    <name type="scientific">Natronoglycomyces albus</name>
    <dbReference type="NCBI Taxonomy" id="2811108"/>
    <lineage>
        <taxon>Bacteria</taxon>
        <taxon>Bacillati</taxon>
        <taxon>Actinomycetota</taxon>
        <taxon>Actinomycetes</taxon>
        <taxon>Glycomycetales</taxon>
        <taxon>Glycomycetaceae</taxon>
        <taxon>Natronoglycomyces</taxon>
    </lineage>
</organism>
<dbReference type="Pfam" id="PF13559">
    <property type="entry name" value="DUF4129"/>
    <property type="match status" value="1"/>
</dbReference>
<dbReference type="KEGG" id="nav:JQS30_03165"/>
<keyword evidence="1" id="KW-0812">Transmembrane</keyword>
<reference evidence="3" key="1">
    <citation type="submission" date="2021-02" db="EMBL/GenBank/DDBJ databases">
        <title>Natronoglycomyces albus gen. nov., sp. nov, a haloalkaliphilic actinobacterium from a soda solonchak soil.</title>
        <authorList>
            <person name="Sorokin D.Y."/>
            <person name="Khijniak T.V."/>
            <person name="Zakharycheva A.P."/>
            <person name="Boueva O.V."/>
            <person name="Ariskina E.V."/>
            <person name="Hahnke R.L."/>
            <person name="Bunk B."/>
            <person name="Sproer C."/>
            <person name="Schumann P."/>
            <person name="Evtushenko L.I."/>
            <person name="Kublanov I.V."/>
        </authorList>
    </citation>
    <scope>NUCLEOTIDE SEQUENCE</scope>
    <source>
        <strain evidence="3">DSM 106290</strain>
    </source>
</reference>